<evidence type="ECO:0000313" key="9">
    <source>
        <dbReference type="Proteomes" id="UP001172155"/>
    </source>
</evidence>
<evidence type="ECO:0000256" key="1">
    <source>
        <dbReference type="ARBA" id="ARBA00005500"/>
    </source>
</evidence>
<dbReference type="InterPro" id="IPR010580">
    <property type="entry name" value="ER_stress-assoc"/>
</dbReference>
<keyword evidence="5 6" id="KW-0472">Membrane</keyword>
<evidence type="ECO:0000256" key="4">
    <source>
        <dbReference type="ARBA" id="ARBA00022989"/>
    </source>
</evidence>
<name>A0AA40F6N4_9PEZI</name>
<proteinExistence type="inferred from homology"/>
<sequence length="69" mass="8009">MAQTPRQRQANDKFLKDQEARRGKSEDQIKLKKTKEVFKSPISPVWLALLGFVVFGGLVVEMISRFFLR</sequence>
<accession>A0AA40F6N4</accession>
<feature type="transmembrane region" description="Helical" evidence="6">
    <location>
        <begin position="45"/>
        <end position="68"/>
    </location>
</feature>
<keyword evidence="3 6" id="KW-0256">Endoplasmic reticulum</keyword>
<keyword evidence="9" id="KW-1185">Reference proteome</keyword>
<evidence type="ECO:0000256" key="7">
    <source>
        <dbReference type="SAM" id="MobiDB-lite"/>
    </source>
</evidence>
<comment type="similarity">
    <text evidence="1 6">Belongs to the RAMP4 family.</text>
</comment>
<evidence type="ECO:0000313" key="8">
    <source>
        <dbReference type="EMBL" id="KAK0751987.1"/>
    </source>
</evidence>
<feature type="region of interest" description="Disordered" evidence="7">
    <location>
        <begin position="1"/>
        <end position="27"/>
    </location>
</feature>
<dbReference type="GO" id="GO:0005789">
    <property type="term" value="C:endoplasmic reticulum membrane"/>
    <property type="evidence" value="ECO:0007669"/>
    <property type="project" value="UniProtKB-SubCell"/>
</dbReference>
<dbReference type="Proteomes" id="UP001172155">
    <property type="component" value="Unassembled WGS sequence"/>
</dbReference>
<feature type="compositionally biased region" description="Basic and acidic residues" evidence="7">
    <location>
        <begin position="9"/>
        <end position="27"/>
    </location>
</feature>
<evidence type="ECO:0000256" key="3">
    <source>
        <dbReference type="ARBA" id="ARBA00022824"/>
    </source>
</evidence>
<evidence type="ECO:0000256" key="6">
    <source>
        <dbReference type="RuleBase" id="RU364120"/>
    </source>
</evidence>
<evidence type="ECO:0000256" key="2">
    <source>
        <dbReference type="ARBA" id="ARBA00022692"/>
    </source>
</evidence>
<organism evidence="8 9">
    <name type="scientific">Schizothecium vesticola</name>
    <dbReference type="NCBI Taxonomy" id="314040"/>
    <lineage>
        <taxon>Eukaryota</taxon>
        <taxon>Fungi</taxon>
        <taxon>Dikarya</taxon>
        <taxon>Ascomycota</taxon>
        <taxon>Pezizomycotina</taxon>
        <taxon>Sordariomycetes</taxon>
        <taxon>Sordariomycetidae</taxon>
        <taxon>Sordariales</taxon>
        <taxon>Schizotheciaceae</taxon>
        <taxon>Schizothecium</taxon>
    </lineage>
</organism>
<dbReference type="Pfam" id="PF06624">
    <property type="entry name" value="RAMP4"/>
    <property type="match status" value="1"/>
</dbReference>
<gene>
    <name evidence="8" type="ORF">B0T18DRAFT_403832</name>
</gene>
<comment type="subcellular location">
    <subcellularLocation>
        <location evidence="6">Membrane</location>
        <topology evidence="6">Single-pass membrane protein</topology>
    </subcellularLocation>
    <subcellularLocation>
        <location evidence="6">Endoplasmic reticulum membrane</location>
        <topology evidence="6">Single-pass membrane protein</topology>
    </subcellularLocation>
</comment>
<comment type="function">
    <text evidence="6">Interacts with target proteins during translocation into the lumen of the endoplasmic reticulum. Protects unfolded target proteins against degradation and facilitate correct glycosylation.</text>
</comment>
<evidence type="ECO:0000256" key="5">
    <source>
        <dbReference type="ARBA" id="ARBA00023136"/>
    </source>
</evidence>
<dbReference type="AlphaFoldDB" id="A0AA40F6N4"/>
<keyword evidence="2 6" id="KW-0812">Transmembrane</keyword>
<protein>
    <recommendedName>
        <fullName evidence="6">Stress-associated endoplasmic reticulum protein</fullName>
    </recommendedName>
</protein>
<dbReference type="EMBL" id="JAUKUD010000002">
    <property type="protein sequence ID" value="KAK0751987.1"/>
    <property type="molecule type" value="Genomic_DNA"/>
</dbReference>
<reference evidence="8" key="1">
    <citation type="submission" date="2023-06" db="EMBL/GenBank/DDBJ databases">
        <title>Genome-scale phylogeny and comparative genomics of the fungal order Sordariales.</title>
        <authorList>
            <consortium name="Lawrence Berkeley National Laboratory"/>
            <person name="Hensen N."/>
            <person name="Bonometti L."/>
            <person name="Westerberg I."/>
            <person name="Brannstrom I.O."/>
            <person name="Guillou S."/>
            <person name="Cros-Aarteil S."/>
            <person name="Calhoun S."/>
            <person name="Haridas S."/>
            <person name="Kuo A."/>
            <person name="Mondo S."/>
            <person name="Pangilinan J."/>
            <person name="Riley R."/>
            <person name="LaButti K."/>
            <person name="Andreopoulos B."/>
            <person name="Lipzen A."/>
            <person name="Chen C."/>
            <person name="Yanf M."/>
            <person name="Daum C."/>
            <person name="Ng V."/>
            <person name="Clum A."/>
            <person name="Steindorff A."/>
            <person name="Ohm R."/>
            <person name="Martin F."/>
            <person name="Silar P."/>
            <person name="Natvig D."/>
            <person name="Lalanne C."/>
            <person name="Gautier V."/>
            <person name="Ament-velasquez S.L."/>
            <person name="Kruys A."/>
            <person name="Hutchinson M.I."/>
            <person name="Powell A.J."/>
            <person name="Barry K."/>
            <person name="Miller A.N."/>
            <person name="Grigoriev I.V."/>
            <person name="Debuchy R."/>
            <person name="Gladieux P."/>
            <person name="Thoren M.H."/>
            <person name="Johannesson H."/>
        </authorList>
    </citation>
    <scope>NUCLEOTIDE SEQUENCE</scope>
    <source>
        <strain evidence="8">SMH3187-1</strain>
    </source>
</reference>
<keyword evidence="4 6" id="KW-1133">Transmembrane helix</keyword>
<comment type="caution">
    <text evidence="8">The sequence shown here is derived from an EMBL/GenBank/DDBJ whole genome shotgun (WGS) entry which is preliminary data.</text>
</comment>